<feature type="transmembrane region" description="Helical" evidence="2">
    <location>
        <begin position="293"/>
        <end position="320"/>
    </location>
</feature>
<feature type="compositionally biased region" description="Low complexity" evidence="1">
    <location>
        <begin position="476"/>
        <end position="489"/>
    </location>
</feature>
<name>A0A4Y7TT24_COPMI</name>
<protein>
    <submittedName>
        <fullName evidence="3">Uncharacterized protein</fullName>
    </submittedName>
</protein>
<keyword evidence="2" id="KW-0812">Transmembrane</keyword>
<feature type="region of interest" description="Disordered" evidence="1">
    <location>
        <begin position="384"/>
        <end position="510"/>
    </location>
</feature>
<dbReference type="STRING" id="71717.A0A4Y7TT24"/>
<feature type="compositionally biased region" description="Polar residues" evidence="1">
    <location>
        <begin position="499"/>
        <end position="510"/>
    </location>
</feature>
<dbReference type="EMBL" id="QPFP01000004">
    <property type="protein sequence ID" value="TEB37316.1"/>
    <property type="molecule type" value="Genomic_DNA"/>
</dbReference>
<accession>A0A4Y7TT24</accession>
<comment type="caution">
    <text evidence="3">The sequence shown here is derived from an EMBL/GenBank/DDBJ whole genome shotgun (WGS) entry which is preliminary data.</text>
</comment>
<gene>
    <name evidence="3" type="ORF">FA13DRAFT_1786485</name>
</gene>
<dbReference type="Proteomes" id="UP000298030">
    <property type="component" value="Unassembled WGS sequence"/>
</dbReference>
<keyword evidence="2" id="KW-0472">Membrane</keyword>
<evidence type="ECO:0000256" key="2">
    <source>
        <dbReference type="SAM" id="Phobius"/>
    </source>
</evidence>
<dbReference type="Gene3D" id="2.60.120.260">
    <property type="entry name" value="Galactose-binding domain-like"/>
    <property type="match status" value="2"/>
</dbReference>
<organism evidence="3 4">
    <name type="scientific">Coprinellus micaceus</name>
    <name type="common">Glistening ink-cap mushroom</name>
    <name type="synonym">Coprinus micaceus</name>
    <dbReference type="NCBI Taxonomy" id="71717"/>
    <lineage>
        <taxon>Eukaryota</taxon>
        <taxon>Fungi</taxon>
        <taxon>Dikarya</taxon>
        <taxon>Basidiomycota</taxon>
        <taxon>Agaricomycotina</taxon>
        <taxon>Agaricomycetes</taxon>
        <taxon>Agaricomycetidae</taxon>
        <taxon>Agaricales</taxon>
        <taxon>Agaricineae</taxon>
        <taxon>Psathyrellaceae</taxon>
        <taxon>Coprinellus</taxon>
    </lineage>
</organism>
<keyword evidence="4" id="KW-1185">Reference proteome</keyword>
<evidence type="ECO:0000256" key="1">
    <source>
        <dbReference type="SAM" id="MobiDB-lite"/>
    </source>
</evidence>
<evidence type="ECO:0000313" key="4">
    <source>
        <dbReference type="Proteomes" id="UP000298030"/>
    </source>
</evidence>
<evidence type="ECO:0000313" key="3">
    <source>
        <dbReference type="EMBL" id="TEB37316.1"/>
    </source>
</evidence>
<keyword evidence="2" id="KW-1133">Transmembrane helix</keyword>
<reference evidence="3 4" key="1">
    <citation type="journal article" date="2019" name="Nat. Ecol. Evol.">
        <title>Megaphylogeny resolves global patterns of mushroom evolution.</title>
        <authorList>
            <person name="Varga T."/>
            <person name="Krizsan K."/>
            <person name="Foldi C."/>
            <person name="Dima B."/>
            <person name="Sanchez-Garcia M."/>
            <person name="Sanchez-Ramirez S."/>
            <person name="Szollosi G.J."/>
            <person name="Szarkandi J.G."/>
            <person name="Papp V."/>
            <person name="Albert L."/>
            <person name="Andreopoulos W."/>
            <person name="Angelini C."/>
            <person name="Antonin V."/>
            <person name="Barry K.W."/>
            <person name="Bougher N.L."/>
            <person name="Buchanan P."/>
            <person name="Buyck B."/>
            <person name="Bense V."/>
            <person name="Catcheside P."/>
            <person name="Chovatia M."/>
            <person name="Cooper J."/>
            <person name="Damon W."/>
            <person name="Desjardin D."/>
            <person name="Finy P."/>
            <person name="Geml J."/>
            <person name="Haridas S."/>
            <person name="Hughes K."/>
            <person name="Justo A."/>
            <person name="Karasinski D."/>
            <person name="Kautmanova I."/>
            <person name="Kiss B."/>
            <person name="Kocsube S."/>
            <person name="Kotiranta H."/>
            <person name="LaButti K.M."/>
            <person name="Lechner B.E."/>
            <person name="Liimatainen K."/>
            <person name="Lipzen A."/>
            <person name="Lukacs Z."/>
            <person name="Mihaltcheva S."/>
            <person name="Morgado L.N."/>
            <person name="Niskanen T."/>
            <person name="Noordeloos M.E."/>
            <person name="Ohm R.A."/>
            <person name="Ortiz-Santana B."/>
            <person name="Ovrebo C."/>
            <person name="Racz N."/>
            <person name="Riley R."/>
            <person name="Savchenko A."/>
            <person name="Shiryaev A."/>
            <person name="Soop K."/>
            <person name="Spirin V."/>
            <person name="Szebenyi C."/>
            <person name="Tomsovsky M."/>
            <person name="Tulloss R.E."/>
            <person name="Uehling J."/>
            <person name="Grigoriev I.V."/>
            <person name="Vagvolgyi C."/>
            <person name="Papp T."/>
            <person name="Martin F.M."/>
            <person name="Miettinen O."/>
            <person name="Hibbett D.S."/>
            <person name="Nagy L.G."/>
        </authorList>
    </citation>
    <scope>NUCLEOTIDE SEQUENCE [LARGE SCALE GENOMIC DNA]</scope>
    <source>
        <strain evidence="3 4">FP101781</strain>
    </source>
</reference>
<dbReference type="AlphaFoldDB" id="A0A4Y7TT24"/>
<dbReference type="OrthoDB" id="2564234at2759"/>
<feature type="compositionally biased region" description="Polar residues" evidence="1">
    <location>
        <begin position="412"/>
        <end position="424"/>
    </location>
</feature>
<feature type="compositionally biased region" description="Polar residues" evidence="1">
    <location>
        <begin position="384"/>
        <end position="400"/>
    </location>
</feature>
<sequence length="526" mass="55876">MPNLTLVVEDMSPLLVFSDQWRPGNDTLQLYSGGSYMQTDGTTTSNFFFVFTGTNVNIFGAKRPNHGFYQITVDQKQYDPRNAAADAPGVFQTALFESISLPNVQHTVQLNNANAGALVDVDFLTWTSPVGKDDEELIVNTLQESDPAFSYTPSDAWTNNPPNIATFSGGTGRASAQAGATIKLTFEGDAIALYGPVGPKGAAYEVAINIGNALPNNYTTNKPFFRPNMMLYQATGLGSGSHEVTLKVLPGNDSSGESNTFAIDYAQVFTAPSLGGTALTTGATSSRGLSTGAAIGITLGAILGVLALLGIVAWGILCYISQKHNRKFFYGFSEKTSRKASTATGSDSMIRPFNVQEYTSVSAESPPPSRGEPQAGLRTQTSYNTLNATGTPSTAQWPSTGGQGSSFDPLLYQQTTTPNATTQEIVIPPPGSNEKYRPDRAPQLQPPPQGMRPRQNPAATGAAWQSVSPVPEATELSTNPNSLTLTTALDETSAPPPEYSQQAALPSTAASSFYAREAFVGQPRRF</sequence>
<proteinExistence type="predicted"/>